<dbReference type="Proteomes" id="UP000756346">
    <property type="component" value="Unassembled WGS sequence"/>
</dbReference>
<protein>
    <submittedName>
        <fullName evidence="2">Uncharacterized protein</fullName>
    </submittedName>
</protein>
<organism evidence="2 3">
    <name type="scientific">Microdochium trichocladiopsis</name>
    <dbReference type="NCBI Taxonomy" id="1682393"/>
    <lineage>
        <taxon>Eukaryota</taxon>
        <taxon>Fungi</taxon>
        <taxon>Dikarya</taxon>
        <taxon>Ascomycota</taxon>
        <taxon>Pezizomycotina</taxon>
        <taxon>Sordariomycetes</taxon>
        <taxon>Xylariomycetidae</taxon>
        <taxon>Xylariales</taxon>
        <taxon>Microdochiaceae</taxon>
        <taxon>Microdochium</taxon>
    </lineage>
</organism>
<proteinExistence type="predicted"/>
<feature type="transmembrane region" description="Helical" evidence="1">
    <location>
        <begin position="6"/>
        <end position="27"/>
    </location>
</feature>
<dbReference type="GeneID" id="70192071"/>
<dbReference type="AlphaFoldDB" id="A0A9P9BP44"/>
<keyword evidence="1" id="KW-1133">Transmembrane helix</keyword>
<comment type="caution">
    <text evidence="2">The sequence shown here is derived from an EMBL/GenBank/DDBJ whole genome shotgun (WGS) entry which is preliminary data.</text>
</comment>
<name>A0A9P9BP44_9PEZI</name>
<keyword evidence="1" id="KW-0812">Transmembrane</keyword>
<evidence type="ECO:0000313" key="3">
    <source>
        <dbReference type="Proteomes" id="UP000756346"/>
    </source>
</evidence>
<keyword evidence="1" id="KW-0472">Membrane</keyword>
<feature type="non-terminal residue" evidence="2">
    <location>
        <position position="229"/>
    </location>
</feature>
<dbReference type="OrthoDB" id="4777155at2759"/>
<keyword evidence="3" id="KW-1185">Reference proteome</keyword>
<dbReference type="EMBL" id="JAGTJQ010000004">
    <property type="protein sequence ID" value="KAH7032754.1"/>
    <property type="molecule type" value="Genomic_DNA"/>
</dbReference>
<evidence type="ECO:0000313" key="2">
    <source>
        <dbReference type="EMBL" id="KAH7032754.1"/>
    </source>
</evidence>
<gene>
    <name evidence="2" type="ORF">B0I36DRAFT_430150</name>
</gene>
<accession>A0A9P9BP44</accession>
<evidence type="ECO:0000256" key="1">
    <source>
        <dbReference type="SAM" id="Phobius"/>
    </source>
</evidence>
<sequence length="229" mass="25288">MVHIMVYIMVHMHLILFYAFASGNYALSISSKADSTLLTPRAEGVPNSSNGHDDISARDFYPGFNNTCSSWHIEPAQDNTQLYLVARCTGGDPAVSEGKVCSQIGLEECYYEFEGWLYRTEDPKSIPKDRPILNSARTNTDLDAAATTSAATASNAEEIPAARRNGDDNNNMDWYPDPCHFATLDKVGDPDDPNLIPRHLRWQCEGALSWPPGYSGRKLQDLALTVGNN</sequence>
<reference evidence="2" key="1">
    <citation type="journal article" date="2021" name="Nat. Commun.">
        <title>Genetic determinants of endophytism in the Arabidopsis root mycobiome.</title>
        <authorList>
            <person name="Mesny F."/>
            <person name="Miyauchi S."/>
            <person name="Thiergart T."/>
            <person name="Pickel B."/>
            <person name="Atanasova L."/>
            <person name="Karlsson M."/>
            <person name="Huettel B."/>
            <person name="Barry K.W."/>
            <person name="Haridas S."/>
            <person name="Chen C."/>
            <person name="Bauer D."/>
            <person name="Andreopoulos W."/>
            <person name="Pangilinan J."/>
            <person name="LaButti K."/>
            <person name="Riley R."/>
            <person name="Lipzen A."/>
            <person name="Clum A."/>
            <person name="Drula E."/>
            <person name="Henrissat B."/>
            <person name="Kohler A."/>
            <person name="Grigoriev I.V."/>
            <person name="Martin F.M."/>
            <person name="Hacquard S."/>
        </authorList>
    </citation>
    <scope>NUCLEOTIDE SEQUENCE</scope>
    <source>
        <strain evidence="2">MPI-CAGE-CH-0230</strain>
    </source>
</reference>
<dbReference type="RefSeq" id="XP_046013586.1">
    <property type="nucleotide sequence ID" value="XM_046162525.1"/>
</dbReference>